<evidence type="ECO:0000313" key="3">
    <source>
        <dbReference type="Proteomes" id="UP001642464"/>
    </source>
</evidence>
<dbReference type="PROSITE" id="PS51330">
    <property type="entry name" value="DHFR_2"/>
    <property type="match status" value="1"/>
</dbReference>
<evidence type="ECO:0000313" key="2">
    <source>
        <dbReference type="EMBL" id="CAK9046431.1"/>
    </source>
</evidence>
<dbReference type="InterPro" id="IPR001796">
    <property type="entry name" value="DHFR_dom"/>
</dbReference>
<comment type="caution">
    <text evidence="2">The sequence shown here is derived from an EMBL/GenBank/DDBJ whole genome shotgun (WGS) entry which is preliminary data.</text>
</comment>
<dbReference type="Proteomes" id="UP001642464">
    <property type="component" value="Unassembled WGS sequence"/>
</dbReference>
<dbReference type="SUPFAM" id="SSF53597">
    <property type="entry name" value="Dihydrofolate reductase-like"/>
    <property type="match status" value="1"/>
</dbReference>
<organism evidence="2 3">
    <name type="scientific">Durusdinium trenchii</name>
    <dbReference type="NCBI Taxonomy" id="1381693"/>
    <lineage>
        <taxon>Eukaryota</taxon>
        <taxon>Sar</taxon>
        <taxon>Alveolata</taxon>
        <taxon>Dinophyceae</taxon>
        <taxon>Suessiales</taxon>
        <taxon>Symbiodiniaceae</taxon>
        <taxon>Durusdinium</taxon>
    </lineage>
</organism>
<feature type="domain" description="DHFR" evidence="1">
    <location>
        <begin position="1"/>
        <end position="88"/>
    </location>
</feature>
<sequence>MPGSDLHIVLSKQKDLHCPDAVLRDSLPEAMKVAHERGGDIWILGGTEVYRQSFELADEFWATHVHADVEGDVYFPDGWQEHFPTEAR</sequence>
<gene>
    <name evidence="2" type="ORF">SCF082_LOCUS26127</name>
</gene>
<proteinExistence type="predicted"/>
<dbReference type="Pfam" id="PF00186">
    <property type="entry name" value="DHFR_1"/>
    <property type="match status" value="1"/>
</dbReference>
<dbReference type="InterPro" id="IPR024072">
    <property type="entry name" value="DHFR-like_dom_sf"/>
</dbReference>
<keyword evidence="3" id="KW-1185">Reference proteome</keyword>
<evidence type="ECO:0000259" key="1">
    <source>
        <dbReference type="PROSITE" id="PS51330"/>
    </source>
</evidence>
<name>A0ABP0M5W0_9DINO</name>
<dbReference type="EMBL" id="CAXAMM010019779">
    <property type="protein sequence ID" value="CAK9046431.1"/>
    <property type="molecule type" value="Genomic_DNA"/>
</dbReference>
<dbReference type="CDD" id="cd00209">
    <property type="entry name" value="DHFR"/>
    <property type="match status" value="1"/>
</dbReference>
<protein>
    <submittedName>
        <fullName evidence="2">Dihydrofolate reductase</fullName>
    </submittedName>
</protein>
<accession>A0ABP0M5W0</accession>
<dbReference type="Gene3D" id="3.40.430.10">
    <property type="entry name" value="Dihydrofolate Reductase, subunit A"/>
    <property type="match status" value="1"/>
</dbReference>
<reference evidence="2 3" key="1">
    <citation type="submission" date="2024-02" db="EMBL/GenBank/DDBJ databases">
        <authorList>
            <person name="Chen Y."/>
            <person name="Shah S."/>
            <person name="Dougan E. K."/>
            <person name="Thang M."/>
            <person name="Chan C."/>
        </authorList>
    </citation>
    <scope>NUCLEOTIDE SEQUENCE [LARGE SCALE GENOMIC DNA]</scope>
</reference>